<evidence type="ECO:0000256" key="3">
    <source>
        <dbReference type="ARBA" id="ARBA00022777"/>
    </source>
</evidence>
<dbReference type="InterPro" id="IPR016187">
    <property type="entry name" value="CTDL_fold"/>
</dbReference>
<dbReference type="SMART" id="SM00034">
    <property type="entry name" value="CLECT"/>
    <property type="match status" value="1"/>
</dbReference>
<dbReference type="PROSITE" id="PS00109">
    <property type="entry name" value="PROTEIN_KINASE_TYR"/>
    <property type="match status" value="1"/>
</dbReference>
<dbReference type="SMART" id="SM00219">
    <property type="entry name" value="TyrKc"/>
    <property type="match status" value="1"/>
</dbReference>
<dbReference type="EMBL" id="JABFUD020000017">
    <property type="protein sequence ID" value="KAI5067099.1"/>
    <property type="molecule type" value="Genomic_DNA"/>
</dbReference>
<evidence type="ECO:0000256" key="6">
    <source>
        <dbReference type="SAM" id="SignalP"/>
    </source>
</evidence>
<feature type="signal peptide" evidence="6">
    <location>
        <begin position="1"/>
        <end position="22"/>
    </location>
</feature>
<dbReference type="InterPro" id="IPR011009">
    <property type="entry name" value="Kinase-like_dom_sf"/>
</dbReference>
<evidence type="ECO:0000256" key="5">
    <source>
        <dbReference type="SAM" id="Phobius"/>
    </source>
</evidence>
<dbReference type="FunFam" id="1.10.510.10:FF:000393">
    <property type="entry name" value="C-type lectin receptor-like tyrosine-protein kinase At1g52310"/>
    <property type="match status" value="1"/>
</dbReference>
<evidence type="ECO:0000259" key="8">
    <source>
        <dbReference type="PROSITE" id="PS50041"/>
    </source>
</evidence>
<dbReference type="PROSITE" id="PS50041">
    <property type="entry name" value="C_TYPE_LECTIN_2"/>
    <property type="match status" value="1"/>
</dbReference>
<dbReference type="AlphaFoldDB" id="A0A9D4UFR3"/>
<evidence type="ECO:0000313" key="9">
    <source>
        <dbReference type="EMBL" id="KAI5067099.1"/>
    </source>
</evidence>
<dbReference type="Gene3D" id="1.10.510.10">
    <property type="entry name" value="Transferase(Phosphotransferase) domain 1"/>
    <property type="match status" value="1"/>
</dbReference>
<dbReference type="Pfam" id="PF00059">
    <property type="entry name" value="Lectin_C"/>
    <property type="match status" value="1"/>
</dbReference>
<protein>
    <recommendedName>
        <fullName evidence="11">C-type lectin receptor-like tyrosine-protein kinase At1g52310</fullName>
    </recommendedName>
</protein>
<feature type="domain" description="Protein kinase" evidence="7">
    <location>
        <begin position="235"/>
        <end position="528"/>
    </location>
</feature>
<dbReference type="InterPro" id="IPR052059">
    <property type="entry name" value="CR_Ser/Thr_kinase"/>
</dbReference>
<dbReference type="GO" id="GO:0004713">
    <property type="term" value="F:protein tyrosine kinase activity"/>
    <property type="evidence" value="ECO:0007669"/>
    <property type="project" value="InterPro"/>
</dbReference>
<evidence type="ECO:0000256" key="4">
    <source>
        <dbReference type="ARBA" id="ARBA00022840"/>
    </source>
</evidence>
<dbReference type="Gene3D" id="3.30.200.20">
    <property type="entry name" value="Phosphorylase Kinase, domain 1"/>
    <property type="match status" value="1"/>
</dbReference>
<keyword evidence="6" id="KW-0732">Signal</keyword>
<proteinExistence type="predicted"/>
<keyword evidence="10" id="KW-1185">Reference proteome</keyword>
<keyword evidence="4" id="KW-0067">ATP-binding</keyword>
<feature type="transmembrane region" description="Helical" evidence="5">
    <location>
        <begin position="172"/>
        <end position="197"/>
    </location>
</feature>
<name>A0A9D4UFR3_ADICA</name>
<dbReference type="InterPro" id="IPR001304">
    <property type="entry name" value="C-type_lectin-like"/>
</dbReference>
<accession>A0A9D4UFR3</accession>
<dbReference type="InterPro" id="IPR008266">
    <property type="entry name" value="Tyr_kinase_AS"/>
</dbReference>
<dbReference type="PROSITE" id="PS50011">
    <property type="entry name" value="PROTEIN_KINASE_DOM"/>
    <property type="match status" value="1"/>
</dbReference>
<dbReference type="CDD" id="cd00037">
    <property type="entry name" value="CLECT"/>
    <property type="match status" value="1"/>
</dbReference>
<dbReference type="InterPro" id="IPR016186">
    <property type="entry name" value="C-type_lectin-like/link_sf"/>
</dbReference>
<keyword evidence="2" id="KW-0547">Nucleotide-binding</keyword>
<keyword evidence="5" id="KW-1133">Transmembrane helix</keyword>
<evidence type="ECO:0000259" key="7">
    <source>
        <dbReference type="PROSITE" id="PS50011"/>
    </source>
</evidence>
<evidence type="ECO:0000256" key="2">
    <source>
        <dbReference type="ARBA" id="ARBA00022741"/>
    </source>
</evidence>
<dbReference type="Proteomes" id="UP000886520">
    <property type="component" value="Chromosome 17"/>
</dbReference>
<reference evidence="9" key="1">
    <citation type="submission" date="2021-01" db="EMBL/GenBank/DDBJ databases">
        <title>Adiantum capillus-veneris genome.</title>
        <authorList>
            <person name="Fang Y."/>
            <person name="Liao Q."/>
        </authorList>
    </citation>
    <scope>NUCLEOTIDE SEQUENCE</scope>
    <source>
        <strain evidence="9">H3</strain>
        <tissue evidence="9">Leaf</tissue>
    </source>
</reference>
<dbReference type="InterPro" id="IPR001245">
    <property type="entry name" value="Ser-Thr/Tyr_kinase_cat_dom"/>
</dbReference>
<organism evidence="9 10">
    <name type="scientific">Adiantum capillus-veneris</name>
    <name type="common">Maidenhair fern</name>
    <dbReference type="NCBI Taxonomy" id="13818"/>
    <lineage>
        <taxon>Eukaryota</taxon>
        <taxon>Viridiplantae</taxon>
        <taxon>Streptophyta</taxon>
        <taxon>Embryophyta</taxon>
        <taxon>Tracheophyta</taxon>
        <taxon>Polypodiopsida</taxon>
        <taxon>Polypodiidae</taxon>
        <taxon>Polypodiales</taxon>
        <taxon>Pteridineae</taxon>
        <taxon>Pteridaceae</taxon>
        <taxon>Vittarioideae</taxon>
        <taxon>Adiantum</taxon>
    </lineage>
</organism>
<evidence type="ECO:0000313" key="10">
    <source>
        <dbReference type="Proteomes" id="UP000886520"/>
    </source>
</evidence>
<evidence type="ECO:0008006" key="11">
    <source>
        <dbReference type="Google" id="ProtNLM"/>
    </source>
</evidence>
<comment type="caution">
    <text evidence="9">The sequence shown here is derived from an EMBL/GenBank/DDBJ whole genome shotgun (WGS) entry which is preliminary data.</text>
</comment>
<dbReference type="Pfam" id="PF07714">
    <property type="entry name" value="PK_Tyr_Ser-Thr"/>
    <property type="match status" value="1"/>
</dbReference>
<dbReference type="InterPro" id="IPR020635">
    <property type="entry name" value="Tyr_kinase_cat_dom"/>
</dbReference>
<dbReference type="SUPFAM" id="SSF56112">
    <property type="entry name" value="Protein kinase-like (PK-like)"/>
    <property type="match status" value="1"/>
</dbReference>
<feature type="domain" description="C-type lectin" evidence="8">
    <location>
        <begin position="37"/>
        <end position="156"/>
    </location>
</feature>
<keyword evidence="1" id="KW-0808">Transferase</keyword>
<feature type="chain" id="PRO_5038366543" description="C-type lectin receptor-like tyrosine-protein kinase At1g52310" evidence="6">
    <location>
        <begin position="23"/>
        <end position="550"/>
    </location>
</feature>
<keyword evidence="5" id="KW-0472">Membrane</keyword>
<evidence type="ECO:0000256" key="1">
    <source>
        <dbReference type="ARBA" id="ARBA00022679"/>
    </source>
</evidence>
<sequence length="550" mass="62260">MQLAMKATSFLLYLYLISMALASQCGACSAGWQSMQEETKCFAVFNESKNWNNAEATCKNHSGHLASVTSKVELQFMQTLCGNESIGCWLGGHGANSSIGFIWRWSDDHTHWNSSLLQNSCAQSRCTQTKLCTFVTYNRMDINVDNCHTLRPFACTTMEASKCQHKSCHKEYNVILAVVSVFIFMTTCGVVVWLLLLRQTKRWRRSSSSANAALMPPSWRVFTFSELRAATKNFSDGNKLGGDNRSGRTYKGVLTDGSLVAIKRLSSGNFKWKEDFLSQKKLNFRSLNEQEFLSEIGRIARYRHPNLVTVRGCCFKHGQKYIVYDFMPNGPLDRWLHHLPRGAKSLDWIMRMRIAVTLAQGIAFLHDKVRPHVVHRDIRSSNVLLDEEFRAHILGVGLAKFVPWETMNERTAMAGTYGYLAPEFVYRNELTTKSDVFSFGVLLLELISGRMPFQTVESVDWQSIFEWATPLVQSNNFVQLLDPVITSVPDVKEIQKVVNLVYSCTQHVPSMRPRMSYVVHQLQLLPSLSGEAASLAFDTLPEATESMSSQ</sequence>
<dbReference type="OrthoDB" id="441660at2759"/>
<keyword evidence="5" id="KW-0812">Transmembrane</keyword>
<dbReference type="Gene3D" id="3.10.100.10">
    <property type="entry name" value="Mannose-Binding Protein A, subunit A"/>
    <property type="match status" value="1"/>
</dbReference>
<dbReference type="PANTHER" id="PTHR47973">
    <property type="entry name" value="CYSTEINE-RICH RECEPTOR-LIKE PROTEIN KINASE 3"/>
    <property type="match status" value="1"/>
</dbReference>
<dbReference type="GO" id="GO:0005524">
    <property type="term" value="F:ATP binding"/>
    <property type="evidence" value="ECO:0007669"/>
    <property type="project" value="UniProtKB-KW"/>
</dbReference>
<dbReference type="InterPro" id="IPR000719">
    <property type="entry name" value="Prot_kinase_dom"/>
</dbReference>
<gene>
    <name evidence="9" type="ORF">GOP47_0017627</name>
</gene>
<dbReference type="SUPFAM" id="SSF56436">
    <property type="entry name" value="C-type lectin-like"/>
    <property type="match status" value="1"/>
</dbReference>
<keyword evidence="3" id="KW-0418">Kinase</keyword>